<name>A0A081LCY1_9BACI</name>
<dbReference type="AlphaFoldDB" id="A0A081LCY1"/>
<dbReference type="InterPro" id="IPR036866">
    <property type="entry name" value="RibonucZ/Hydroxyglut_hydro"/>
</dbReference>
<gene>
    <name evidence="6" type="ORF">BA70_15600</name>
</gene>
<dbReference type="GO" id="GO:0016787">
    <property type="term" value="F:hydrolase activity"/>
    <property type="evidence" value="ECO:0007669"/>
    <property type="project" value="UniProtKB-KW"/>
</dbReference>
<accession>A0A081LCY1</accession>
<dbReference type="EMBL" id="JOTP01000005">
    <property type="protein sequence ID" value="KEP27107.1"/>
    <property type="molecule type" value="Genomic_DNA"/>
</dbReference>
<evidence type="ECO:0000256" key="1">
    <source>
        <dbReference type="ARBA" id="ARBA00001947"/>
    </source>
</evidence>
<keyword evidence="4" id="KW-0862">Zinc</keyword>
<sequence length="212" mass="23206">MNWRRMPLGYVQANAYIWKNEQGECLIFDPGGEAQKLISYVKEKQLTPLAVLLTHAHFDHIGAADEVRAEWGVPLYVHENEKEWLTNAELNGSARLIGNGITVKEAEKVITSEGTLQIGSFTLEMFHTPGHSPGSVSYYSAEEGFVISGDTLFEGGIGRTDLVGGSQDVLLQSIHDKLLSLPEATLVLSGHGGETTVLTEQEQNPFIHGFSL</sequence>
<organism evidence="6 7">
    <name type="scientific">Bacillus zhangzhouensis</name>
    <dbReference type="NCBI Taxonomy" id="1178540"/>
    <lineage>
        <taxon>Bacteria</taxon>
        <taxon>Bacillati</taxon>
        <taxon>Bacillota</taxon>
        <taxon>Bacilli</taxon>
        <taxon>Bacillales</taxon>
        <taxon>Bacillaceae</taxon>
        <taxon>Bacillus</taxon>
    </lineage>
</organism>
<dbReference type="OrthoDB" id="9802248at2"/>
<dbReference type="SUPFAM" id="SSF56281">
    <property type="entry name" value="Metallo-hydrolase/oxidoreductase"/>
    <property type="match status" value="1"/>
</dbReference>
<dbReference type="RefSeq" id="WP_034319600.1">
    <property type="nucleotide sequence ID" value="NZ_JOTP01000005.1"/>
</dbReference>
<proteinExistence type="predicted"/>
<evidence type="ECO:0000259" key="5">
    <source>
        <dbReference type="SMART" id="SM00849"/>
    </source>
</evidence>
<dbReference type="InterPro" id="IPR051453">
    <property type="entry name" value="MBL_Glyoxalase_II"/>
</dbReference>
<dbReference type="SMART" id="SM00849">
    <property type="entry name" value="Lactamase_B"/>
    <property type="match status" value="1"/>
</dbReference>
<evidence type="ECO:0000256" key="2">
    <source>
        <dbReference type="ARBA" id="ARBA00022723"/>
    </source>
</evidence>
<comment type="cofactor">
    <cofactor evidence="1">
        <name>Zn(2+)</name>
        <dbReference type="ChEBI" id="CHEBI:29105"/>
    </cofactor>
</comment>
<keyword evidence="2" id="KW-0479">Metal-binding</keyword>
<comment type="caution">
    <text evidence="6">The sequence shown here is derived from an EMBL/GenBank/DDBJ whole genome shotgun (WGS) entry which is preliminary data.</text>
</comment>
<dbReference type="Pfam" id="PF00753">
    <property type="entry name" value="Lactamase_B"/>
    <property type="match status" value="1"/>
</dbReference>
<evidence type="ECO:0000256" key="3">
    <source>
        <dbReference type="ARBA" id="ARBA00022801"/>
    </source>
</evidence>
<dbReference type="PANTHER" id="PTHR46233">
    <property type="entry name" value="HYDROXYACYLGLUTATHIONE HYDROLASE GLOC"/>
    <property type="match status" value="1"/>
</dbReference>
<dbReference type="InterPro" id="IPR001279">
    <property type="entry name" value="Metallo-B-lactamas"/>
</dbReference>
<dbReference type="Gene3D" id="3.60.15.10">
    <property type="entry name" value="Ribonuclease Z/Hydroxyacylglutathione hydrolase-like"/>
    <property type="match status" value="1"/>
</dbReference>
<keyword evidence="7" id="KW-1185">Reference proteome</keyword>
<evidence type="ECO:0000313" key="6">
    <source>
        <dbReference type="EMBL" id="KEP27107.1"/>
    </source>
</evidence>
<dbReference type="GO" id="GO:0046872">
    <property type="term" value="F:metal ion binding"/>
    <property type="evidence" value="ECO:0007669"/>
    <property type="project" value="UniProtKB-KW"/>
</dbReference>
<dbReference type="eggNOG" id="COG0491">
    <property type="taxonomic scope" value="Bacteria"/>
</dbReference>
<evidence type="ECO:0000256" key="4">
    <source>
        <dbReference type="ARBA" id="ARBA00022833"/>
    </source>
</evidence>
<dbReference type="Proteomes" id="UP000028091">
    <property type="component" value="Unassembled WGS sequence"/>
</dbReference>
<keyword evidence="3" id="KW-0378">Hydrolase</keyword>
<dbReference type="PANTHER" id="PTHR46233:SF3">
    <property type="entry name" value="HYDROXYACYLGLUTATHIONE HYDROLASE GLOC"/>
    <property type="match status" value="1"/>
</dbReference>
<feature type="domain" description="Metallo-beta-lactamase" evidence="5">
    <location>
        <begin position="12"/>
        <end position="191"/>
    </location>
</feature>
<protein>
    <recommendedName>
        <fullName evidence="5">Metallo-beta-lactamase domain-containing protein</fullName>
    </recommendedName>
</protein>
<evidence type="ECO:0000313" key="7">
    <source>
        <dbReference type="Proteomes" id="UP000028091"/>
    </source>
</evidence>
<reference evidence="6 7" key="1">
    <citation type="submission" date="2012-09" db="EMBL/GenBank/DDBJ databases">
        <title>Genome Sequence of Bacillus sp. DW5-4.</title>
        <authorList>
            <person name="Lai Q."/>
            <person name="Liu Y."/>
            <person name="Shao Z."/>
        </authorList>
    </citation>
    <scope>NUCLEOTIDE SEQUENCE [LARGE SCALE GENOMIC DNA]</scope>
    <source>
        <strain evidence="6 7">DW5-4</strain>
    </source>
</reference>
<dbReference type="CDD" id="cd06262">
    <property type="entry name" value="metallo-hydrolase-like_MBL-fold"/>
    <property type="match status" value="1"/>
</dbReference>